<sequence length="141" mass="16000">TPSPDVQLIWNRFGKAQIDLFASHESTHWALWYSLTEAPLGTDALVHSWPRGPRKYALCTNPNGCPLLAQPDLVHGPRTASISSSLAKTLFLRGRAQYGTRTQISGTCTWSSETYHQRQLYALKWLVFTRRCTFRGPQREP</sequence>
<dbReference type="EMBL" id="JAMKFB020000008">
    <property type="protein sequence ID" value="KAL0186751.1"/>
    <property type="molecule type" value="Genomic_DNA"/>
</dbReference>
<feature type="non-terminal residue" evidence="1">
    <location>
        <position position="1"/>
    </location>
</feature>
<feature type="non-terminal residue" evidence="1">
    <location>
        <position position="141"/>
    </location>
</feature>
<proteinExistence type="predicted"/>
<gene>
    <name evidence="1" type="ORF">M9458_018421</name>
</gene>
<accession>A0ABD0QNL3</accession>
<dbReference type="AlphaFoldDB" id="A0ABD0QNL3"/>
<reference evidence="1 2" key="1">
    <citation type="submission" date="2024-05" db="EMBL/GenBank/DDBJ databases">
        <title>Genome sequencing and assembly of Indian major carp, Cirrhinus mrigala (Hamilton, 1822).</title>
        <authorList>
            <person name="Mohindra V."/>
            <person name="Chowdhury L.M."/>
            <person name="Lal K."/>
            <person name="Jena J.K."/>
        </authorList>
    </citation>
    <scope>NUCLEOTIDE SEQUENCE [LARGE SCALE GENOMIC DNA]</scope>
    <source>
        <strain evidence="1">CM1030</strain>
        <tissue evidence="1">Blood</tissue>
    </source>
</reference>
<organism evidence="1 2">
    <name type="scientific">Cirrhinus mrigala</name>
    <name type="common">Mrigala</name>
    <dbReference type="NCBI Taxonomy" id="683832"/>
    <lineage>
        <taxon>Eukaryota</taxon>
        <taxon>Metazoa</taxon>
        <taxon>Chordata</taxon>
        <taxon>Craniata</taxon>
        <taxon>Vertebrata</taxon>
        <taxon>Euteleostomi</taxon>
        <taxon>Actinopterygii</taxon>
        <taxon>Neopterygii</taxon>
        <taxon>Teleostei</taxon>
        <taxon>Ostariophysi</taxon>
        <taxon>Cypriniformes</taxon>
        <taxon>Cyprinidae</taxon>
        <taxon>Labeoninae</taxon>
        <taxon>Labeonini</taxon>
        <taxon>Cirrhinus</taxon>
    </lineage>
</organism>
<comment type="caution">
    <text evidence="1">The sequence shown here is derived from an EMBL/GenBank/DDBJ whole genome shotgun (WGS) entry which is preliminary data.</text>
</comment>
<keyword evidence="2" id="KW-1185">Reference proteome</keyword>
<protein>
    <submittedName>
        <fullName evidence="1">Uncharacterized protein</fullName>
    </submittedName>
</protein>
<evidence type="ECO:0000313" key="2">
    <source>
        <dbReference type="Proteomes" id="UP001529510"/>
    </source>
</evidence>
<name>A0ABD0QNL3_CIRMR</name>
<dbReference type="Proteomes" id="UP001529510">
    <property type="component" value="Unassembled WGS sequence"/>
</dbReference>
<evidence type="ECO:0000313" key="1">
    <source>
        <dbReference type="EMBL" id="KAL0186751.1"/>
    </source>
</evidence>